<sequence>MRKVILTKKNNTLIYDPFLQNRGLTLPANEFVELAVSYQNRFQKPISKRRLMWNIIEGKAFLDQPTTLTNSKGLGINRIKVKLDDPKASVTVRLLVWSLDEPDEQLEIECTFGATKAAPAVTDGNVLNVLFPWGAINPYTVSELDLQYSILYCDNTGEIIPGKLLEINCEEANIHSYTSLSNGYYYYHAGFHQLDYGSIYFSASYDGITKGNEVYVERVKQPRIYVENFWPPDKSNLKEGTTYTLKAVYLDANGHPVRQGKVTWDCKNYPNVTIEPKTSTTNDQGVATTTIRCTYDRNGFYNELTITASDNDAPLNGDLTFSVNTYFITRGLSFVNITPRPESGQLIFGQGISFSLNASDPSANVADSGVTWSVSGTDYLYFEPGFTQFNDNGQAYSTLKVADLPQGVKQDIEVTITGPNGVLWSGKYSIGSRVLKQITPTDAGPFRVGEPVPVTVQLFDPTGVTPHKDGYLYVGDNDYVLSRPNLMITKEDGTATFNATAKDVCSVALFVGEHEGPVPTQIPLTFGESNITINPPAPSEMQYDRKVSVKALYIGSDGKPAPQKTLKWSATNGVKFINDTVDTDDQGIATVEIYYETTAGYPGTGLITYLTATAKDGTTSGAQKLVFTRGSSINKLNVVDPQEDSQFPVGTYVTIVVQLVNDFGHPLTNYHIEWEHQYAGVEKQDADAYTDGSGKASITLKRTIEGGIIVTAVAPFARKHRDIRYGFFAQALPKYTMLYNRVFGRLNTKGSSSIGDAVFPEDEGQIVTFGCRYIKDGKAEAGHEVLWTYDAASVEVVPFYEDGTAIPDTIFTHPGQFTVPTNSNGVSVVHFVSYSNFYGQVTARPTEDPSIFPIATPMIFGDFGTMPASTELRPITVIDSTIDIPAKITPEDDSFSVRVPMYSSGDMENVVIWLRSGENLEEAQENIIITSVRKALSGVTIPYSYVYPTGDDLDHNVINYMATIDAAKDGVIAIPLRPMVKGIKKTHHPDYDPNLARPLSKPKLASVGNEITYNNIANGLKFKIPFSDKWVANYYIELNVYLNGWNSQGLAIGDTVIVSYQLTADDIRAQKEIELIVDHDSLVGYGNGKLEADYSLSDNSSRFWIWSEILEGIVINTLYPFS</sequence>
<name>A0A849KCV4_9HYPH</name>
<evidence type="ECO:0000313" key="2">
    <source>
        <dbReference type="Proteomes" id="UP000574931"/>
    </source>
</evidence>
<dbReference type="SUPFAM" id="SSF49373">
    <property type="entry name" value="Invasin/intimin cell-adhesion fragments"/>
    <property type="match status" value="3"/>
</dbReference>
<dbReference type="Gene3D" id="2.60.40.10">
    <property type="entry name" value="Immunoglobulins"/>
    <property type="match status" value="3"/>
</dbReference>
<gene>
    <name evidence="1" type="ORF">HKX02_03605</name>
</gene>
<evidence type="ECO:0000313" key="1">
    <source>
        <dbReference type="EMBL" id="NNU59345.1"/>
    </source>
</evidence>
<dbReference type="AlphaFoldDB" id="A0A849KCV4"/>
<dbReference type="Proteomes" id="UP000574931">
    <property type="component" value="Unassembled WGS sequence"/>
</dbReference>
<comment type="caution">
    <text evidence="1">The sequence shown here is derived from an EMBL/GenBank/DDBJ whole genome shotgun (WGS) entry which is preliminary data.</text>
</comment>
<dbReference type="EMBL" id="JABFCY010000001">
    <property type="protein sequence ID" value="NNU59345.1"/>
    <property type="molecule type" value="Genomic_DNA"/>
</dbReference>
<accession>A0A849KCV4</accession>
<protein>
    <submittedName>
        <fullName evidence="1">Ig-like domain-containing protein</fullName>
    </submittedName>
</protein>
<dbReference type="InterPro" id="IPR008964">
    <property type="entry name" value="Invasin/intimin_cell_adhesion"/>
</dbReference>
<reference evidence="1 2" key="1">
    <citation type="submission" date="2020-05" db="EMBL/GenBank/DDBJ databases">
        <title>Draft Genome Sequence of Ochrobactrum soli Isolated from Stable Fly Gut.</title>
        <authorList>
            <person name="Pileggi M.T."/>
            <person name="Vazhakkala L.J."/>
            <person name="Wong C.N."/>
        </authorList>
    </citation>
    <scope>NUCLEOTIDE SEQUENCE [LARGE SCALE GENOMIC DNA]</scope>
    <source>
        <strain evidence="1 2">MTP-C0764</strain>
    </source>
</reference>
<organism evidence="1 2">
    <name type="scientific">Ochrobactrum soli</name>
    <dbReference type="NCBI Taxonomy" id="2448455"/>
    <lineage>
        <taxon>Bacteria</taxon>
        <taxon>Pseudomonadati</taxon>
        <taxon>Pseudomonadota</taxon>
        <taxon>Alphaproteobacteria</taxon>
        <taxon>Hyphomicrobiales</taxon>
        <taxon>Brucellaceae</taxon>
        <taxon>Brucella/Ochrobactrum group</taxon>
        <taxon>Ochrobactrum</taxon>
    </lineage>
</organism>
<proteinExistence type="predicted"/>
<dbReference type="RefSeq" id="WP_171317125.1">
    <property type="nucleotide sequence ID" value="NZ_JABFCY010000001.1"/>
</dbReference>
<keyword evidence="2" id="KW-1185">Reference proteome</keyword>
<dbReference type="InterPro" id="IPR013783">
    <property type="entry name" value="Ig-like_fold"/>
</dbReference>